<evidence type="ECO:0000256" key="12">
    <source>
        <dbReference type="SAM" id="Phobius"/>
    </source>
</evidence>
<evidence type="ECO:0000256" key="5">
    <source>
        <dbReference type="ARBA" id="ARBA00023040"/>
    </source>
</evidence>
<evidence type="ECO:0000256" key="11">
    <source>
        <dbReference type="RuleBase" id="RU000688"/>
    </source>
</evidence>
<keyword evidence="7" id="KW-1015">Disulfide bond</keyword>
<evidence type="ECO:0000313" key="15">
    <source>
        <dbReference type="Proteomes" id="UP000694397"/>
    </source>
</evidence>
<reference evidence="14" key="2">
    <citation type="submission" date="2025-08" db="UniProtKB">
        <authorList>
            <consortium name="Ensembl"/>
        </authorList>
    </citation>
    <scope>IDENTIFICATION</scope>
</reference>
<proteinExistence type="inferred from homology"/>
<evidence type="ECO:0000256" key="9">
    <source>
        <dbReference type="ARBA" id="ARBA00023180"/>
    </source>
</evidence>
<keyword evidence="8 11" id="KW-0675">Receptor</keyword>
<dbReference type="InterPro" id="IPR000276">
    <property type="entry name" value="GPCR_Rhodpsn"/>
</dbReference>
<dbReference type="Proteomes" id="UP000694397">
    <property type="component" value="Chromosome 1"/>
</dbReference>
<evidence type="ECO:0000256" key="6">
    <source>
        <dbReference type="ARBA" id="ARBA00023136"/>
    </source>
</evidence>
<dbReference type="Ensembl" id="ENSSFOT00015070282.1">
    <property type="protein sequence ID" value="ENSSFOP00015041694.1"/>
    <property type="gene ID" value="ENSSFOG00015028805.1"/>
</dbReference>
<accession>A0A8C9VC57</accession>
<keyword evidence="6 12" id="KW-0472">Membrane</keyword>
<dbReference type="Pfam" id="PF00001">
    <property type="entry name" value="7tm_1"/>
    <property type="match status" value="1"/>
</dbReference>
<dbReference type="Gene3D" id="1.20.1070.10">
    <property type="entry name" value="Rhodopsin 7-helix transmembrane proteins"/>
    <property type="match status" value="1"/>
</dbReference>
<evidence type="ECO:0000256" key="7">
    <source>
        <dbReference type="ARBA" id="ARBA00023157"/>
    </source>
</evidence>
<feature type="domain" description="G-protein coupled receptors family 1 profile" evidence="13">
    <location>
        <begin position="51"/>
        <end position="313"/>
    </location>
</feature>
<dbReference type="PROSITE" id="PS00237">
    <property type="entry name" value="G_PROTEIN_RECEP_F1_1"/>
    <property type="match status" value="1"/>
</dbReference>
<dbReference type="InterPro" id="IPR017452">
    <property type="entry name" value="GPCR_Rhodpsn_7TM"/>
</dbReference>
<dbReference type="InterPro" id="IPR009132">
    <property type="entry name" value="TAAR_fam"/>
</dbReference>
<keyword evidence="15" id="KW-1185">Reference proteome</keyword>
<feature type="transmembrane region" description="Helical" evidence="12">
    <location>
        <begin position="262"/>
        <end position="279"/>
    </location>
</feature>
<evidence type="ECO:0000256" key="4">
    <source>
        <dbReference type="ARBA" id="ARBA00022989"/>
    </source>
</evidence>
<feature type="transmembrane region" description="Helical" evidence="12">
    <location>
        <begin position="71"/>
        <end position="92"/>
    </location>
</feature>
<reference evidence="14 15" key="1">
    <citation type="submission" date="2019-04" db="EMBL/GenBank/DDBJ databases">
        <authorList>
            <consortium name="Wellcome Sanger Institute Data Sharing"/>
        </authorList>
    </citation>
    <scope>NUCLEOTIDE SEQUENCE [LARGE SCALE GENOMIC DNA]</scope>
</reference>
<dbReference type="SUPFAM" id="SSF81321">
    <property type="entry name" value="Family A G protein-coupled receptor-like"/>
    <property type="match status" value="1"/>
</dbReference>
<keyword evidence="4 12" id="KW-1133">Transmembrane helix</keyword>
<dbReference type="PRINTS" id="PR00237">
    <property type="entry name" value="GPCRRHODOPSN"/>
</dbReference>
<feature type="transmembrane region" description="Helical" evidence="12">
    <location>
        <begin position="37"/>
        <end position="59"/>
    </location>
</feature>
<evidence type="ECO:0000256" key="8">
    <source>
        <dbReference type="ARBA" id="ARBA00023170"/>
    </source>
</evidence>
<dbReference type="InterPro" id="IPR050569">
    <property type="entry name" value="TAAR"/>
</dbReference>
<dbReference type="PANTHER" id="PTHR24249:SF417">
    <property type="entry name" value="TRACE AMINE-ASSOCIATED RECEPTOR 11"/>
    <property type="match status" value="1"/>
</dbReference>
<comment type="similarity">
    <text evidence="11">Belongs to the G-protein coupled receptor 1 family.</text>
</comment>
<feature type="transmembrane region" description="Helical" evidence="12">
    <location>
        <begin position="112"/>
        <end position="130"/>
    </location>
</feature>
<comment type="subcellular location">
    <subcellularLocation>
        <location evidence="1">Cell membrane</location>
        <topology evidence="1">Multi-pass membrane protein</topology>
    </subcellularLocation>
</comment>
<evidence type="ECO:0000256" key="10">
    <source>
        <dbReference type="ARBA" id="ARBA00023224"/>
    </source>
</evidence>
<feature type="transmembrane region" description="Helical" evidence="12">
    <location>
        <begin position="150"/>
        <end position="172"/>
    </location>
</feature>
<keyword evidence="9" id="KW-0325">Glycoprotein</keyword>
<dbReference type="CDD" id="cd15314">
    <property type="entry name" value="7tmA_TAAR1"/>
    <property type="match status" value="1"/>
</dbReference>
<dbReference type="GO" id="GO:0005886">
    <property type="term" value="C:plasma membrane"/>
    <property type="evidence" value="ECO:0007669"/>
    <property type="project" value="UniProtKB-SubCell"/>
</dbReference>
<dbReference type="GO" id="GO:0001594">
    <property type="term" value="F:trace-amine receptor activity"/>
    <property type="evidence" value="ECO:0007669"/>
    <property type="project" value="InterPro"/>
</dbReference>
<dbReference type="AlphaFoldDB" id="A0A8C9VC57"/>
<reference evidence="14" key="3">
    <citation type="submission" date="2025-09" db="UniProtKB">
        <authorList>
            <consortium name="Ensembl"/>
        </authorList>
    </citation>
    <scope>IDENTIFICATION</scope>
</reference>
<keyword evidence="3 11" id="KW-0812">Transmembrane</keyword>
<organism evidence="14 15">
    <name type="scientific">Scleropages formosus</name>
    <name type="common">Asian bonytongue</name>
    <name type="synonym">Osteoglossum formosum</name>
    <dbReference type="NCBI Taxonomy" id="113540"/>
    <lineage>
        <taxon>Eukaryota</taxon>
        <taxon>Metazoa</taxon>
        <taxon>Chordata</taxon>
        <taxon>Craniata</taxon>
        <taxon>Vertebrata</taxon>
        <taxon>Euteleostomi</taxon>
        <taxon>Actinopterygii</taxon>
        <taxon>Neopterygii</taxon>
        <taxon>Teleostei</taxon>
        <taxon>Osteoglossocephala</taxon>
        <taxon>Osteoglossomorpha</taxon>
        <taxon>Osteoglossiformes</taxon>
        <taxon>Osteoglossidae</taxon>
        <taxon>Scleropages</taxon>
    </lineage>
</organism>
<evidence type="ECO:0000256" key="1">
    <source>
        <dbReference type="ARBA" id="ARBA00004651"/>
    </source>
</evidence>
<evidence type="ECO:0000256" key="3">
    <source>
        <dbReference type="ARBA" id="ARBA00022692"/>
    </source>
</evidence>
<feature type="transmembrane region" description="Helical" evidence="12">
    <location>
        <begin position="203"/>
        <end position="222"/>
    </location>
</feature>
<feature type="transmembrane region" description="Helical" evidence="12">
    <location>
        <begin position="299"/>
        <end position="320"/>
    </location>
</feature>
<dbReference type="FunFam" id="1.20.1070.10:FF:000030">
    <property type="entry name" value="trace amine-associated receptor 1"/>
    <property type="match status" value="1"/>
</dbReference>
<dbReference type="GeneTree" id="ENSGT00950000182934"/>
<evidence type="ECO:0000259" key="13">
    <source>
        <dbReference type="PROSITE" id="PS50262"/>
    </source>
</evidence>
<keyword evidence="5 11" id="KW-0297">G-protein coupled receptor</keyword>
<dbReference type="PROSITE" id="PS50262">
    <property type="entry name" value="G_PROTEIN_RECEP_F1_2"/>
    <property type="match status" value="1"/>
</dbReference>
<keyword evidence="2" id="KW-1003">Cell membrane</keyword>
<dbReference type="PANTHER" id="PTHR24249">
    <property type="entry name" value="HISTAMINE RECEPTOR-RELATED G-PROTEIN COUPLED RECEPTOR"/>
    <property type="match status" value="1"/>
</dbReference>
<protein>
    <recommendedName>
        <fullName evidence="13">G-protein coupled receptors family 1 profile domain-containing protein</fullName>
    </recommendedName>
</protein>
<keyword evidence="10 11" id="KW-0807">Transducer</keyword>
<dbReference type="OrthoDB" id="5959645at2759"/>
<evidence type="ECO:0000256" key="2">
    <source>
        <dbReference type="ARBA" id="ARBA00022475"/>
    </source>
</evidence>
<dbReference type="PRINTS" id="PR01830">
    <property type="entry name" value="TRACEAMINER"/>
</dbReference>
<evidence type="ECO:0000313" key="14">
    <source>
        <dbReference type="Ensembl" id="ENSSFOP00015041694.1"/>
    </source>
</evidence>
<dbReference type="SMART" id="SM01381">
    <property type="entry name" value="7TM_GPCR_Srsx"/>
    <property type="match status" value="1"/>
</dbReference>
<sequence length="334" mass="37577">MLMNVSQTFIKESIHFCYESSNKSCPKHVYSTTVSPLYVLLGAVTFLTVFGNLLVIITVAHFKQLHSPTNYLILSLAVADFLVGAVVMPPSIVRSLETCWYLGNLFCKIHSSADVTLCSTSILNLSLISIDRYYAVCQPLRYQTKITNSVTMTMILTCWSLSAVFGFGIVFLDLTTWDTEDIYIKNFLCEGSCTVLQSRMSSIIASVPAFFIPAILIVVLYLKILSIARRQACSIQNRVCANVNLNKCKSTLNKTEHKATKTLGIVVGVYLACWAPWFICNLNDPIIAFSSPVLTELFIWLGYLNSGINPVIYAFSFSWFRKPFKRVFQKIFKF</sequence>
<name>A0A8C9VC57_SCLFO</name>